<dbReference type="EMBL" id="CAEZYR010000130">
    <property type="protein sequence ID" value="CAB4764718.1"/>
    <property type="molecule type" value="Genomic_DNA"/>
</dbReference>
<sequence length="383" mass="42671">MDHRTEPVVSADGHIDLPLLPHDLFDRFAPAGLRARMPRVIERDGGQFWVDENGGQLAFVGGSGNSGQPYARGQSTRFDRMNESGFWDDCAKGHFHPTDPALRIAAQDRDGIVGEVLYGVLGVANAIDDQDVSAAVMQSYNAWLAEFCSYDPTRLVGVACLPSKNPAAAADEIRRCAARGLRAVEVAMTYDLLPLWRQEFTPIWEAADECGAIVHLHTIGPPIDPRHATTDRERAAWVGGWLTVFQLRMVERVAELIFGGVLHKYENLRVVVGESGIGWLPYVLERMDDQWSQRFTHLELTMPPSGYWQRQMSATFQVDEAGLLLADRIGVHTLMWGNDFPHGDGVWPDSRAVIDKQFAAIPDTTRRAITYDNAARLYGFPSR</sequence>
<evidence type="ECO:0000256" key="1">
    <source>
        <dbReference type="ARBA" id="ARBA00023239"/>
    </source>
</evidence>
<dbReference type="GO" id="GO:0016787">
    <property type="term" value="F:hydrolase activity"/>
    <property type="evidence" value="ECO:0007669"/>
    <property type="project" value="InterPro"/>
</dbReference>
<dbReference type="PANTHER" id="PTHR21240">
    <property type="entry name" value="2-AMINO-3-CARBOXYLMUCONATE-6-SEMIALDEHYDE DECARBOXYLASE"/>
    <property type="match status" value="1"/>
</dbReference>
<proteinExistence type="predicted"/>
<dbReference type="InterPro" id="IPR032465">
    <property type="entry name" value="ACMSD"/>
</dbReference>
<dbReference type="Pfam" id="PF04909">
    <property type="entry name" value="Amidohydro_2"/>
    <property type="match status" value="1"/>
</dbReference>
<dbReference type="GO" id="GO:0016831">
    <property type="term" value="F:carboxy-lyase activity"/>
    <property type="evidence" value="ECO:0007669"/>
    <property type="project" value="InterPro"/>
</dbReference>
<dbReference type="EMBL" id="CAFABA010000079">
    <property type="protein sequence ID" value="CAB4833628.1"/>
    <property type="molecule type" value="Genomic_DNA"/>
</dbReference>
<evidence type="ECO:0000313" key="3">
    <source>
        <dbReference type="EMBL" id="CAB4764718.1"/>
    </source>
</evidence>
<feature type="domain" description="Amidohydrolase-related" evidence="2">
    <location>
        <begin position="94"/>
        <end position="380"/>
    </location>
</feature>
<evidence type="ECO:0000259" key="2">
    <source>
        <dbReference type="Pfam" id="PF04909"/>
    </source>
</evidence>
<gene>
    <name evidence="3" type="ORF">UFOPK2754_02672</name>
    <name evidence="4" type="ORF">UFOPK3139_01852</name>
    <name evidence="5" type="ORF">UFOPK3543_03155</name>
</gene>
<dbReference type="SUPFAM" id="SSF51556">
    <property type="entry name" value="Metallo-dependent hydrolases"/>
    <property type="match status" value="1"/>
</dbReference>
<evidence type="ECO:0000313" key="4">
    <source>
        <dbReference type="EMBL" id="CAB4833628.1"/>
    </source>
</evidence>
<dbReference type="InterPro" id="IPR006680">
    <property type="entry name" value="Amidohydro-rel"/>
</dbReference>
<dbReference type="Gene3D" id="3.20.20.140">
    <property type="entry name" value="Metal-dependent hydrolases"/>
    <property type="match status" value="1"/>
</dbReference>
<dbReference type="InterPro" id="IPR032466">
    <property type="entry name" value="Metal_Hydrolase"/>
</dbReference>
<evidence type="ECO:0000313" key="5">
    <source>
        <dbReference type="EMBL" id="CAB4939416.1"/>
    </source>
</evidence>
<reference evidence="3" key="1">
    <citation type="submission" date="2020-05" db="EMBL/GenBank/DDBJ databases">
        <authorList>
            <person name="Chiriac C."/>
            <person name="Salcher M."/>
            <person name="Ghai R."/>
            <person name="Kavagutti S V."/>
        </authorList>
    </citation>
    <scope>NUCLEOTIDE SEQUENCE</scope>
</reference>
<dbReference type="GO" id="GO:0019748">
    <property type="term" value="P:secondary metabolic process"/>
    <property type="evidence" value="ECO:0007669"/>
    <property type="project" value="TreeGrafter"/>
</dbReference>
<accession>A0A6J6V0D8</accession>
<dbReference type="AlphaFoldDB" id="A0A6J6V0D8"/>
<dbReference type="EMBL" id="CAFBMH010000214">
    <property type="protein sequence ID" value="CAB4939416.1"/>
    <property type="molecule type" value="Genomic_DNA"/>
</dbReference>
<dbReference type="PANTHER" id="PTHR21240:SF28">
    <property type="entry name" value="ISO-OROTATE DECARBOXYLASE (EUROFUNG)"/>
    <property type="match status" value="1"/>
</dbReference>
<dbReference type="GO" id="GO:0005737">
    <property type="term" value="C:cytoplasm"/>
    <property type="evidence" value="ECO:0007669"/>
    <property type="project" value="TreeGrafter"/>
</dbReference>
<name>A0A6J6V0D8_9ZZZZ</name>
<protein>
    <submittedName>
        <fullName evidence="3">Unannotated protein</fullName>
    </submittedName>
</protein>
<organism evidence="3">
    <name type="scientific">freshwater metagenome</name>
    <dbReference type="NCBI Taxonomy" id="449393"/>
    <lineage>
        <taxon>unclassified sequences</taxon>
        <taxon>metagenomes</taxon>
        <taxon>ecological metagenomes</taxon>
    </lineage>
</organism>
<keyword evidence="1" id="KW-0456">Lyase</keyword>